<evidence type="ECO:0000256" key="3">
    <source>
        <dbReference type="ARBA" id="ARBA00022737"/>
    </source>
</evidence>
<evidence type="ECO:0000313" key="7">
    <source>
        <dbReference type="EMBL" id="CEG08638.1"/>
    </source>
</evidence>
<feature type="domain" description="4Fe-4S ferredoxin-type" evidence="6">
    <location>
        <begin position="19"/>
        <end position="51"/>
    </location>
</feature>
<dbReference type="EMBL" id="CCAZ020000001">
    <property type="protein sequence ID" value="CEG08638.1"/>
    <property type="molecule type" value="Genomic_DNA"/>
</dbReference>
<evidence type="ECO:0000256" key="4">
    <source>
        <dbReference type="ARBA" id="ARBA00023004"/>
    </source>
</evidence>
<dbReference type="GO" id="GO:0016491">
    <property type="term" value="F:oxidoreductase activity"/>
    <property type="evidence" value="ECO:0007669"/>
    <property type="project" value="UniProtKB-ARBA"/>
</dbReference>
<keyword evidence="8" id="KW-1185">Reference proteome</keyword>
<keyword evidence="5" id="KW-0411">Iron-sulfur</keyword>
<dbReference type="Pfam" id="PF02754">
    <property type="entry name" value="CCG"/>
    <property type="match status" value="1"/>
</dbReference>
<proteinExistence type="predicted"/>
<organism evidence="7 8">
    <name type="scientific">Afipia felis</name>
    <name type="common">Cat scratch disease bacillus</name>
    <dbReference type="NCBI Taxonomy" id="1035"/>
    <lineage>
        <taxon>Bacteria</taxon>
        <taxon>Pseudomonadati</taxon>
        <taxon>Pseudomonadota</taxon>
        <taxon>Alphaproteobacteria</taxon>
        <taxon>Hyphomicrobiales</taxon>
        <taxon>Nitrobacteraceae</taxon>
        <taxon>Afipia</taxon>
    </lineage>
</organism>
<gene>
    <name evidence="7" type="ORF">BN961_02056</name>
</gene>
<evidence type="ECO:0000256" key="2">
    <source>
        <dbReference type="ARBA" id="ARBA00022723"/>
    </source>
</evidence>
<dbReference type="PROSITE" id="PS00198">
    <property type="entry name" value="4FE4S_FER_1"/>
    <property type="match status" value="1"/>
</dbReference>
<keyword evidence="4" id="KW-0408">Iron</keyword>
<dbReference type="InterPro" id="IPR017896">
    <property type="entry name" value="4Fe4S_Fe-S-bd"/>
</dbReference>
<protein>
    <submittedName>
        <fullName evidence="7">Sn-glycerol-3-phosphate dehydrogenase subunit C</fullName>
    </submittedName>
</protein>
<accession>A0A090N7I0</accession>
<dbReference type="PANTHER" id="PTHR32479">
    <property type="entry name" value="GLYCOLATE OXIDASE IRON-SULFUR SUBUNIT"/>
    <property type="match status" value="1"/>
</dbReference>
<dbReference type="GO" id="GO:0051539">
    <property type="term" value="F:4 iron, 4 sulfur cluster binding"/>
    <property type="evidence" value="ECO:0007669"/>
    <property type="project" value="UniProtKB-KW"/>
</dbReference>
<dbReference type="InterPro" id="IPR017900">
    <property type="entry name" value="4Fe4S_Fe_S_CS"/>
</dbReference>
<dbReference type="STRING" id="1035.BN961_02056"/>
<dbReference type="AlphaFoldDB" id="A0A090N7I0"/>
<keyword evidence="1" id="KW-0004">4Fe-4S</keyword>
<dbReference type="SUPFAM" id="SSF46548">
    <property type="entry name" value="alpha-helical ferredoxin"/>
    <property type="match status" value="1"/>
</dbReference>
<dbReference type="GO" id="GO:0046872">
    <property type="term" value="F:metal ion binding"/>
    <property type="evidence" value="ECO:0007669"/>
    <property type="project" value="UniProtKB-KW"/>
</dbReference>
<sequence>MSGNRLKTKLDLMDFTEALQLRMDEMAAACTQCGKCFEACPMVDPIGLANEDPRLVLAGIVEQLRGGEGSAASEKWAAACSGSGYCISACDYAVNPRSMLKLANYARVVREVGDQVRKNAIAAFRGMAQSLRTVSRLQLTSAQLAALEDPGPLASNEPADITLYTGCNLYKSPHILVLVLEVLRHMDVTCRLVGGPSACCGINQFRAGDGESSGRAGLSTLKKIEKQDSREKISWCPSCQSQFEDVIIPNLNKIEPENNFQLEMFFVWLERRLDQLIPLFKYRVEKRVALNERPGYPRVMTAVKKILSSIPGVEVVELDVPRVGLMSNYLSVTPNFKTYLRDTEFHAAAEAKVTTLATVFHACHREICEFDGVYSFEIINVMEIIGESMGLHADDIYKLLKVHNSADELLEYCSDLIAEHGLDASEAFAILTKEQAAKKPLQGKILEDASFSPGRYGAVNADG</sequence>
<comment type="caution">
    <text evidence="7">The sequence shown here is derived from an EMBL/GenBank/DDBJ whole genome shotgun (WGS) entry which is preliminary data.</text>
</comment>
<dbReference type="InterPro" id="IPR004017">
    <property type="entry name" value="Cys_rich_dom"/>
</dbReference>
<keyword evidence="3" id="KW-0677">Repeat</keyword>
<keyword evidence="2" id="KW-0479">Metal-binding</keyword>
<dbReference type="Pfam" id="PF13237">
    <property type="entry name" value="Fer4_10"/>
    <property type="match status" value="1"/>
</dbReference>
<evidence type="ECO:0000313" key="8">
    <source>
        <dbReference type="Proteomes" id="UP000035762"/>
    </source>
</evidence>
<evidence type="ECO:0000256" key="5">
    <source>
        <dbReference type="ARBA" id="ARBA00023014"/>
    </source>
</evidence>
<name>A0A090N7I0_AFIFE</name>
<dbReference type="PANTHER" id="PTHR32479:SF19">
    <property type="entry name" value="ANAEROBIC GLYCEROL-3-PHOSPHATE DEHYDROGENASE SUBUNIT C"/>
    <property type="match status" value="1"/>
</dbReference>
<dbReference type="Proteomes" id="UP000035762">
    <property type="component" value="Unassembled WGS sequence"/>
</dbReference>
<evidence type="ECO:0000256" key="1">
    <source>
        <dbReference type="ARBA" id="ARBA00022485"/>
    </source>
</evidence>
<dbReference type="PROSITE" id="PS51379">
    <property type="entry name" value="4FE4S_FER_2"/>
    <property type="match status" value="1"/>
</dbReference>
<evidence type="ECO:0000259" key="6">
    <source>
        <dbReference type="PROSITE" id="PS51379"/>
    </source>
</evidence>
<reference evidence="7 8" key="1">
    <citation type="journal article" date="2014" name="Genome Announc.">
        <title>Genome Sequence of Afipia felis Strain 76713, Isolated in Hospital Water Using an Amoeba Co-Culture Procedure.</title>
        <authorList>
            <person name="Benamar S."/>
            <person name="La Scola B."/>
            <person name="Croce O."/>
        </authorList>
    </citation>
    <scope>NUCLEOTIDE SEQUENCE [LARGE SCALE GENOMIC DNA]</scope>
    <source>
        <strain evidence="7 8">76713</strain>
    </source>
</reference>